<feature type="transmembrane region" description="Helical" evidence="3">
    <location>
        <begin position="288"/>
        <end position="306"/>
    </location>
</feature>
<reference evidence="4 5" key="1">
    <citation type="journal article" date="2021" name="Int. J. Syst. Evol. Microbiol.">
        <title>Characterization of a novel transitional group Rickettsia species (Rickettsia tillamookensis sp. nov.) from the western black-legged tick, Ixodes pacificus.</title>
        <authorList>
            <person name="Gauthier D.T."/>
            <person name="Karpathy S.E."/>
            <person name="Grizzard S.L."/>
            <person name="Batra D."/>
            <person name="Rowe L.A."/>
            <person name="Paddock C.D."/>
        </authorList>
    </citation>
    <scope>NUCLEOTIDE SEQUENCE [LARGE SCALE GENOMIC DNA]</scope>
    <source>
        <strain evidence="4 5">Tillamook 23</strain>
    </source>
</reference>
<keyword evidence="3" id="KW-1133">Transmembrane helix</keyword>
<protein>
    <submittedName>
        <fullName evidence="4">Uncharacterized protein</fullName>
    </submittedName>
</protein>
<dbReference type="EMBL" id="CP060138">
    <property type="protein sequence ID" value="QQV75698.1"/>
    <property type="molecule type" value="Genomic_DNA"/>
</dbReference>
<proteinExistence type="predicted"/>
<evidence type="ECO:0000313" key="4">
    <source>
        <dbReference type="EMBL" id="QQV75698.1"/>
    </source>
</evidence>
<evidence type="ECO:0000256" key="2">
    <source>
        <dbReference type="SAM" id="MobiDB-lite"/>
    </source>
</evidence>
<dbReference type="RefSeq" id="WP_246437884.1">
    <property type="nucleotide sequence ID" value="NZ_CP060138.2"/>
</dbReference>
<accession>A0A9E6MJ94</accession>
<evidence type="ECO:0000256" key="3">
    <source>
        <dbReference type="SAM" id="Phobius"/>
    </source>
</evidence>
<organism evidence="4 5">
    <name type="scientific">Rickettsia tillamookensis</name>
    <dbReference type="NCBI Taxonomy" id="2761623"/>
    <lineage>
        <taxon>Bacteria</taxon>
        <taxon>Pseudomonadati</taxon>
        <taxon>Pseudomonadota</taxon>
        <taxon>Alphaproteobacteria</taxon>
        <taxon>Rickettsiales</taxon>
        <taxon>Rickettsiaceae</taxon>
        <taxon>Rickettsieae</taxon>
        <taxon>Rickettsia</taxon>
        <taxon>spotted fever group</taxon>
    </lineage>
</organism>
<evidence type="ECO:0000256" key="1">
    <source>
        <dbReference type="SAM" id="Coils"/>
    </source>
</evidence>
<keyword evidence="3" id="KW-0812">Transmembrane</keyword>
<keyword evidence="3" id="KW-0472">Membrane</keyword>
<dbReference type="Proteomes" id="UP000595296">
    <property type="component" value="Chromosome"/>
</dbReference>
<gene>
    <name evidence="4" type="ORF">H6P87_01262</name>
</gene>
<keyword evidence="1" id="KW-0175">Coiled coil</keyword>
<feature type="coiled-coil region" evidence="1">
    <location>
        <begin position="306"/>
        <end position="340"/>
    </location>
</feature>
<keyword evidence="5" id="KW-1185">Reference proteome</keyword>
<sequence>MNYILHFSLTTAARLTNTIKTIGGQGYHMLKIGHNVTSYYLTTPTLSLIEPTCHKENILTTLCNKGIELLNTETSNFVFEGMFKIKEVLTANKAIITAINDNGKAIRDYILQKQGDKTYIYEERLLKICQENLQGNLTIDGILNIAGDNNPIIGDIKGCEIFEVEKENALQAILSEITDLIANPISSTTQASDINTTEGWTESVTEYLSEMATNAVNNTITNSTAEISESIFSDNTESWTETGINLINNTVINLTNTAFNSTYNPQENMFDESDNDTSLVAPYIKIDIAGIAVIGVAIVAGLTWYVRNKNAKKAELKQYIDEIEAERAAENKLAANDTEEHNAPILNNSTEHNDHTTVDMTGVSYDDEGTPV</sequence>
<evidence type="ECO:0000313" key="5">
    <source>
        <dbReference type="Proteomes" id="UP000595296"/>
    </source>
</evidence>
<name>A0A9E6MJ94_9RICK</name>
<feature type="region of interest" description="Disordered" evidence="2">
    <location>
        <begin position="344"/>
        <end position="372"/>
    </location>
</feature>